<dbReference type="Gene3D" id="3.90.1010.10">
    <property type="match status" value="1"/>
</dbReference>
<organism evidence="2 3">
    <name type="scientific">Inquilinus limosus MP06</name>
    <dbReference type="NCBI Taxonomy" id="1398085"/>
    <lineage>
        <taxon>Bacteria</taxon>
        <taxon>Pseudomonadati</taxon>
        <taxon>Pseudomonadota</taxon>
        <taxon>Alphaproteobacteria</taxon>
        <taxon>Rhodospirillales</taxon>
        <taxon>Rhodospirillaceae</taxon>
        <taxon>Inquilinus</taxon>
    </lineage>
</organism>
<comment type="caution">
    <text evidence="2">The sequence shown here is derived from an EMBL/GenBank/DDBJ whole genome shotgun (WGS) entry which is preliminary data.</text>
</comment>
<feature type="domain" description="NIF system FeS cluster assembly NifU N-terminal" evidence="1">
    <location>
        <begin position="6"/>
        <end position="80"/>
    </location>
</feature>
<dbReference type="GO" id="GO:0051536">
    <property type="term" value="F:iron-sulfur cluster binding"/>
    <property type="evidence" value="ECO:0007669"/>
    <property type="project" value="InterPro"/>
</dbReference>
<dbReference type="EMBL" id="JANX01000704">
    <property type="protein sequence ID" value="KGM30766.1"/>
    <property type="molecule type" value="Genomic_DNA"/>
</dbReference>
<reference evidence="2 3" key="1">
    <citation type="submission" date="2014-01" db="EMBL/GenBank/DDBJ databases">
        <title>Genome sequence determination for a cystic fibrosis isolate, Inquilinus limosus.</title>
        <authorList>
            <person name="Pino M."/>
            <person name="Di Conza J."/>
            <person name="Gutkind G."/>
        </authorList>
    </citation>
    <scope>NUCLEOTIDE SEQUENCE [LARGE SCALE GENOMIC DNA]</scope>
    <source>
        <strain evidence="2 3">MP06</strain>
    </source>
</reference>
<dbReference type="OrthoDB" id="9804157at2"/>
<protein>
    <recommendedName>
        <fullName evidence="1">NIF system FeS cluster assembly NifU N-terminal domain-containing protein</fullName>
    </recommendedName>
</protein>
<gene>
    <name evidence="2" type="ORF">P409_31110</name>
</gene>
<proteinExistence type="predicted"/>
<dbReference type="GO" id="GO:0005506">
    <property type="term" value="F:iron ion binding"/>
    <property type="evidence" value="ECO:0007669"/>
    <property type="project" value="InterPro"/>
</dbReference>
<sequence length="138" mass="14577">MIDALYDQAILQKARAATGAGRLPEPDGSAMIDNPLCGDRVTIDLTLADGRVTKVGHLVRGCVLCEASAALIAEKAIGQAPAALREIAAGIRPMLREGAAPPWPELEIFTPVRAVRNRHDCVELPFRALTAALDKAGT</sequence>
<dbReference type="AlphaFoldDB" id="A0A0A0CWH4"/>
<evidence type="ECO:0000313" key="2">
    <source>
        <dbReference type="EMBL" id="KGM30766.1"/>
    </source>
</evidence>
<dbReference type="CDD" id="cd06664">
    <property type="entry name" value="IscU_like"/>
    <property type="match status" value="1"/>
</dbReference>
<dbReference type="GO" id="GO:0016226">
    <property type="term" value="P:iron-sulfur cluster assembly"/>
    <property type="evidence" value="ECO:0007669"/>
    <property type="project" value="InterPro"/>
</dbReference>
<evidence type="ECO:0000313" key="3">
    <source>
        <dbReference type="Proteomes" id="UP000029995"/>
    </source>
</evidence>
<dbReference type="Pfam" id="PF01592">
    <property type="entry name" value="NifU_N"/>
    <property type="match status" value="1"/>
</dbReference>
<name>A0A0A0CWH4_9PROT</name>
<dbReference type="RefSeq" id="WP_034847604.1">
    <property type="nucleotide sequence ID" value="NZ_JANX01000704.1"/>
</dbReference>
<dbReference type="InterPro" id="IPR002871">
    <property type="entry name" value="NIF_FeS_clus_asmbl_NifU_N"/>
</dbReference>
<evidence type="ECO:0000259" key="1">
    <source>
        <dbReference type="Pfam" id="PF01592"/>
    </source>
</evidence>
<accession>A0A0A0CWH4</accession>
<dbReference type="SUPFAM" id="SSF82649">
    <property type="entry name" value="SufE/NifU"/>
    <property type="match status" value="1"/>
</dbReference>
<dbReference type="Proteomes" id="UP000029995">
    <property type="component" value="Unassembled WGS sequence"/>
</dbReference>